<gene>
    <name evidence="11" type="ORF">PBAT_05135</name>
</gene>
<dbReference type="PRINTS" id="PR00082">
    <property type="entry name" value="GLFDHDRGNASE"/>
</dbReference>
<evidence type="ECO:0000256" key="3">
    <source>
        <dbReference type="ARBA" id="ARBA00012896"/>
    </source>
</evidence>
<dbReference type="RefSeq" id="WP_068647195.1">
    <property type="nucleotide sequence ID" value="NZ_CP043611.1"/>
</dbReference>
<dbReference type="FunFam" id="1.10.285.10:FF:000001">
    <property type="entry name" value="Glutamate dehydrogenase"/>
    <property type="match status" value="1"/>
</dbReference>
<dbReference type="Pfam" id="PF00208">
    <property type="entry name" value="ELFV_dehydrog"/>
    <property type="match status" value="1"/>
</dbReference>
<feature type="active site" description="Proton donor" evidence="6">
    <location>
        <position position="139"/>
    </location>
</feature>
<evidence type="ECO:0000256" key="1">
    <source>
        <dbReference type="ARBA" id="ARBA00006382"/>
    </source>
</evidence>
<dbReference type="InterPro" id="IPR006096">
    <property type="entry name" value="Glu/Leu/Phe/Val/Trp_DH_C"/>
</dbReference>
<feature type="binding site" evidence="7">
    <location>
        <position position="254"/>
    </location>
    <ligand>
        <name>NAD(+)</name>
        <dbReference type="ChEBI" id="CHEBI:57540"/>
    </ligand>
</feature>
<feature type="binding site" evidence="7">
    <location>
        <position position="391"/>
    </location>
    <ligand>
        <name>substrate</name>
    </ligand>
</feature>
<dbReference type="InterPro" id="IPR006095">
    <property type="entry name" value="Glu/Leu/Phe/Val/Trp_DH"/>
</dbReference>
<dbReference type="InterPro" id="IPR036291">
    <property type="entry name" value="NAD(P)-bd_dom_sf"/>
</dbReference>
<dbReference type="Gene3D" id="3.40.50.10860">
    <property type="entry name" value="Leucine Dehydrogenase, chain A, domain 1"/>
    <property type="match status" value="1"/>
</dbReference>
<evidence type="ECO:0000256" key="5">
    <source>
        <dbReference type="PIRNR" id="PIRNR000185"/>
    </source>
</evidence>
<dbReference type="Gene3D" id="1.10.285.10">
    <property type="entry name" value="Glutamate Dehydrogenase, chain A, domain 3"/>
    <property type="match status" value="2"/>
</dbReference>
<dbReference type="InterPro" id="IPR033922">
    <property type="entry name" value="NAD_bind_Glu_DH"/>
</dbReference>
<dbReference type="PANTHER" id="PTHR43571:SF1">
    <property type="entry name" value="NADP-SPECIFIC GLUTAMATE DEHYDROGENASE 1-RELATED"/>
    <property type="match status" value="1"/>
</dbReference>
<evidence type="ECO:0000256" key="9">
    <source>
        <dbReference type="RuleBase" id="RU004417"/>
    </source>
</evidence>
<feature type="domain" description="Glutamate/phenylalanine/leucine/valine/L-tryptophan dehydrogenase C-terminal" evidence="10">
    <location>
        <begin position="216"/>
        <end position="457"/>
    </location>
</feature>
<feature type="binding site" evidence="7">
    <location>
        <position position="124"/>
    </location>
    <ligand>
        <name>substrate</name>
    </ligand>
</feature>
<dbReference type="PIRSF" id="PIRSF000185">
    <property type="entry name" value="Glu_DH"/>
    <property type="match status" value="1"/>
</dbReference>
<evidence type="ECO:0000256" key="4">
    <source>
        <dbReference type="ARBA" id="ARBA00023002"/>
    </source>
</evidence>
<dbReference type="SMART" id="SM00839">
    <property type="entry name" value="ELFV_dehydrog"/>
    <property type="match status" value="1"/>
</dbReference>
<proteinExistence type="inferred from homology"/>
<dbReference type="PANTHER" id="PTHR43571">
    <property type="entry name" value="NADP-SPECIFIC GLUTAMATE DEHYDROGENASE 1-RELATED"/>
    <property type="match status" value="1"/>
</dbReference>
<keyword evidence="7" id="KW-0520">NAD</keyword>
<dbReference type="InterPro" id="IPR006097">
    <property type="entry name" value="Glu/Leu/Phe/Val/Trp_DH_dimer"/>
</dbReference>
<dbReference type="FunFam" id="3.40.50.10860:FF:000002">
    <property type="entry name" value="Glutamate dehydrogenase"/>
    <property type="match status" value="1"/>
</dbReference>
<feature type="binding site" evidence="7">
    <location>
        <position position="223"/>
    </location>
    <ligand>
        <name>NAD(+)</name>
        <dbReference type="ChEBI" id="CHEBI:57540"/>
    </ligand>
</feature>
<dbReference type="Pfam" id="PF02812">
    <property type="entry name" value="ELFV_dehydrog_N"/>
    <property type="match status" value="1"/>
</dbReference>
<dbReference type="Proteomes" id="UP000077355">
    <property type="component" value="Unassembled WGS sequence"/>
</dbReference>
<reference evidence="11 12" key="1">
    <citation type="submission" date="2016-03" db="EMBL/GenBank/DDBJ databases">
        <title>Draft genome sequence of Paenibacillus antarcticus CECT 5836.</title>
        <authorList>
            <person name="Shin S.-K."/>
            <person name="Yi H."/>
        </authorList>
    </citation>
    <scope>NUCLEOTIDE SEQUENCE [LARGE SCALE GENOMIC DNA]</scope>
    <source>
        <strain evidence="11 12">CECT 5836</strain>
    </source>
</reference>
<protein>
    <recommendedName>
        <fullName evidence="3 5">Glutamate dehydrogenase</fullName>
    </recommendedName>
</protein>
<dbReference type="InterPro" id="IPR050724">
    <property type="entry name" value="Glu_Leu_Phe_Val_DH"/>
</dbReference>
<evidence type="ECO:0000313" key="12">
    <source>
        <dbReference type="Proteomes" id="UP000077355"/>
    </source>
</evidence>
<dbReference type="CDD" id="cd05313">
    <property type="entry name" value="NAD_bind_2_Glu_DH"/>
    <property type="match status" value="1"/>
</dbReference>
<comment type="similarity">
    <text evidence="1 5 9">Belongs to the Glu/Leu/Phe/Val dehydrogenases family.</text>
</comment>
<name>A0A162MDV6_9BACL</name>
<keyword evidence="12" id="KW-1185">Reference proteome</keyword>
<evidence type="ECO:0000256" key="7">
    <source>
        <dbReference type="PIRSR" id="PIRSR000185-2"/>
    </source>
</evidence>
<dbReference type="Gene3D" id="3.40.50.720">
    <property type="entry name" value="NAD(P)-binding Rossmann-like Domain"/>
    <property type="match status" value="1"/>
</dbReference>
<evidence type="ECO:0000313" key="11">
    <source>
        <dbReference type="EMBL" id="OAB47605.1"/>
    </source>
</evidence>
<feature type="binding site" evidence="7">
    <location>
        <position position="178"/>
    </location>
    <ligand>
        <name>substrate</name>
    </ligand>
</feature>
<feature type="binding site" evidence="7">
    <location>
        <position position="127"/>
    </location>
    <ligand>
        <name>substrate</name>
    </ligand>
</feature>
<feature type="binding site" evidence="7">
    <location>
        <position position="103"/>
    </location>
    <ligand>
        <name>substrate</name>
    </ligand>
</feature>
<comment type="subunit">
    <text evidence="2">Homohexamer.</text>
</comment>
<evidence type="ECO:0000259" key="10">
    <source>
        <dbReference type="SMART" id="SM00839"/>
    </source>
</evidence>
<evidence type="ECO:0000256" key="8">
    <source>
        <dbReference type="PIRSR" id="PIRSR000185-3"/>
    </source>
</evidence>
<dbReference type="InterPro" id="IPR033524">
    <property type="entry name" value="Glu/Leu/Phe/Val_DH_AS"/>
</dbReference>
<dbReference type="InterPro" id="IPR014362">
    <property type="entry name" value="Glu_DH"/>
</dbReference>
<dbReference type="GO" id="GO:0005829">
    <property type="term" value="C:cytosol"/>
    <property type="evidence" value="ECO:0007669"/>
    <property type="project" value="TreeGrafter"/>
</dbReference>
<dbReference type="GO" id="GO:0000166">
    <property type="term" value="F:nucleotide binding"/>
    <property type="evidence" value="ECO:0007669"/>
    <property type="project" value="UniProtKB-KW"/>
</dbReference>
<dbReference type="FunFam" id="3.40.50.720:FF:000030">
    <property type="entry name" value="Glutamate dehydrogenase"/>
    <property type="match status" value="1"/>
</dbReference>
<keyword evidence="4 5" id="KW-0560">Oxidoreductase</keyword>
<sequence>MTFLHVNEPSEVTAKEYVNGVFETVQKRNPNEEEFHQAVKEILDSLVPVIAKQPKYMKAGILERLVEPERLIMFRVPWVDDQGQVRVNRGYRVQFNSAIGPYKGGLRFHPSVNASIIKFLGFEQILKNSLTGLPIGGGKGGSDFDPKEKSDDEVMRFTQSFMTELCKYIGPDADVPAGDIGVGAREIGFLFGQYKRIQGGNQAGVLTGKGIAYGGSLARPEATGYGTVYFVNEMLQAQNLTLNGSTVVVSGSGNVAIYAIQKAVQLGATVVACSDSNGYVYDPSGINYETVQRLKEVERKRISDYVKEHPTATYHEGCQNIWSIPCDIALPCATQNEIDEDAAKLLVKNGVKAVAEGANMPSTLAAIDVFLENGILFGPAKAANAGGVAVSALEMSQNSMRLAWTFEEVDEKLHQIMINIYNSSAEAAETYGYPGNLVVGANIAGFIKVADAMLAHGVI</sequence>
<dbReference type="AlphaFoldDB" id="A0A162MDV6"/>
<dbReference type="InterPro" id="IPR046346">
    <property type="entry name" value="Aminoacid_DH-like_N_sf"/>
</dbReference>
<dbReference type="SUPFAM" id="SSF51735">
    <property type="entry name" value="NAD(P)-binding Rossmann-fold domains"/>
    <property type="match status" value="1"/>
</dbReference>
<dbReference type="SUPFAM" id="SSF53223">
    <property type="entry name" value="Aminoacid dehydrogenase-like, N-terminal domain"/>
    <property type="match status" value="1"/>
</dbReference>
<dbReference type="GO" id="GO:0004354">
    <property type="term" value="F:glutamate dehydrogenase (NADP+) activity"/>
    <property type="evidence" value="ECO:0007669"/>
    <property type="project" value="TreeGrafter"/>
</dbReference>
<accession>A0A162MDV6</accession>
<dbReference type="PROSITE" id="PS00074">
    <property type="entry name" value="GLFV_DEHYDROGENASE"/>
    <property type="match status" value="1"/>
</dbReference>
<dbReference type="EMBL" id="LVJI01000006">
    <property type="protein sequence ID" value="OAB47605.1"/>
    <property type="molecule type" value="Genomic_DNA"/>
</dbReference>
<feature type="site" description="Important for catalysis" evidence="8">
    <location>
        <position position="179"/>
    </location>
</feature>
<evidence type="ECO:0000256" key="2">
    <source>
        <dbReference type="ARBA" id="ARBA00011643"/>
    </source>
</evidence>
<dbReference type="GO" id="GO:0006537">
    <property type="term" value="P:glutamate biosynthetic process"/>
    <property type="evidence" value="ECO:0007669"/>
    <property type="project" value="UniProtKB-ARBA"/>
</dbReference>
<dbReference type="OrthoDB" id="9803297at2"/>
<dbReference type="NCBIfam" id="NF006929">
    <property type="entry name" value="PRK09414.1"/>
    <property type="match status" value="1"/>
</dbReference>
<organism evidence="11 12">
    <name type="scientific">Paenibacillus antarcticus</name>
    <dbReference type="NCBI Taxonomy" id="253703"/>
    <lineage>
        <taxon>Bacteria</taxon>
        <taxon>Bacillati</taxon>
        <taxon>Bacillota</taxon>
        <taxon>Bacilli</taxon>
        <taxon>Bacillales</taxon>
        <taxon>Paenibacillaceae</taxon>
        <taxon>Paenibacillus</taxon>
    </lineage>
</organism>
<evidence type="ECO:0000256" key="6">
    <source>
        <dbReference type="PIRSR" id="PIRSR000185-1"/>
    </source>
</evidence>
<comment type="caution">
    <text evidence="11">The sequence shown here is derived from an EMBL/GenBank/DDBJ whole genome shotgun (WGS) entry which is preliminary data.</text>
</comment>
<keyword evidence="7" id="KW-0547">Nucleotide-binding</keyword>